<keyword evidence="4" id="KW-1185">Reference proteome</keyword>
<dbReference type="SUPFAM" id="SSF143120">
    <property type="entry name" value="YefM-like"/>
    <property type="match status" value="1"/>
</dbReference>
<name>A0ABT9E7G0_9PROT</name>
<evidence type="ECO:0000256" key="1">
    <source>
        <dbReference type="ARBA" id="ARBA00009981"/>
    </source>
</evidence>
<proteinExistence type="inferred from homology"/>
<dbReference type="InterPro" id="IPR036165">
    <property type="entry name" value="YefM-like_sf"/>
</dbReference>
<evidence type="ECO:0000256" key="2">
    <source>
        <dbReference type="SAM" id="MobiDB-lite"/>
    </source>
</evidence>
<evidence type="ECO:0000313" key="3">
    <source>
        <dbReference type="EMBL" id="MDO9712081.1"/>
    </source>
</evidence>
<dbReference type="Gene3D" id="3.40.1620.10">
    <property type="entry name" value="YefM-like domain"/>
    <property type="match status" value="1"/>
</dbReference>
<comment type="caution">
    <text evidence="3">The sequence shown here is derived from an EMBL/GenBank/DDBJ whole genome shotgun (WGS) entry which is preliminary data.</text>
</comment>
<evidence type="ECO:0000313" key="4">
    <source>
        <dbReference type="Proteomes" id="UP001243009"/>
    </source>
</evidence>
<feature type="region of interest" description="Disordered" evidence="2">
    <location>
        <begin position="1"/>
        <end position="30"/>
    </location>
</feature>
<organism evidence="3 4">
    <name type="scientific">Paracraurococcus lichenis</name>
    <dbReference type="NCBI Taxonomy" id="3064888"/>
    <lineage>
        <taxon>Bacteria</taxon>
        <taxon>Pseudomonadati</taxon>
        <taxon>Pseudomonadota</taxon>
        <taxon>Alphaproteobacteria</taxon>
        <taxon>Acetobacterales</taxon>
        <taxon>Roseomonadaceae</taxon>
        <taxon>Paracraurococcus</taxon>
    </lineage>
</organism>
<reference evidence="3 4" key="1">
    <citation type="submission" date="2023-08" db="EMBL/GenBank/DDBJ databases">
        <title>The draft genome sequence of Paracraurococcus sp. LOR1-02.</title>
        <authorList>
            <person name="Kingkaew E."/>
            <person name="Tanasupawat S."/>
        </authorList>
    </citation>
    <scope>NUCLEOTIDE SEQUENCE [LARGE SCALE GENOMIC DNA]</scope>
    <source>
        <strain evidence="3 4">LOR1-02</strain>
    </source>
</reference>
<evidence type="ECO:0008006" key="5">
    <source>
        <dbReference type="Google" id="ProtNLM"/>
    </source>
</evidence>
<comment type="similarity">
    <text evidence="1">Belongs to the phD/YefM antitoxin family.</text>
</comment>
<dbReference type="EMBL" id="JAUTWS010000039">
    <property type="protein sequence ID" value="MDO9712081.1"/>
    <property type="molecule type" value="Genomic_DNA"/>
</dbReference>
<accession>A0ABT9E7G0</accession>
<sequence>MASRMAGWRQEEDEPIGSGQVENPAPGLEGFPRLDMAVIEEAMPKLVDRAVGGPVVMTRHGEESFVLLPLDIWRRLWLAIARPPVLDMDPPAAPGTEPEA</sequence>
<dbReference type="RefSeq" id="WP_305106938.1">
    <property type="nucleotide sequence ID" value="NZ_JAUTWS010000039.1"/>
</dbReference>
<gene>
    <name evidence="3" type="ORF">Q7A36_27305</name>
</gene>
<dbReference type="Proteomes" id="UP001243009">
    <property type="component" value="Unassembled WGS sequence"/>
</dbReference>
<protein>
    <recommendedName>
        <fullName evidence="5">Antitoxin</fullName>
    </recommendedName>
</protein>